<protein>
    <submittedName>
        <fullName evidence="1">Uncharacterized protein</fullName>
    </submittedName>
</protein>
<evidence type="ECO:0000313" key="1">
    <source>
        <dbReference type="EMBL" id="CAK5265469.1"/>
    </source>
</evidence>
<dbReference type="EMBL" id="CAVNYO010000090">
    <property type="protein sequence ID" value="CAK5265469.1"/>
    <property type="molecule type" value="Genomic_DNA"/>
</dbReference>
<dbReference type="AlphaFoldDB" id="A0AAD2GWT5"/>
<accession>A0AAD2GWT5</accession>
<proteinExistence type="predicted"/>
<name>A0AAD2GWT5_9AGAR</name>
<dbReference type="Proteomes" id="UP001295794">
    <property type="component" value="Unassembled WGS sequence"/>
</dbReference>
<sequence>MQKVRLRILHQGPPLVLVPSYQRPLFENQKKGRPVSQCEKCRELRQSRRVHSKCNCPQGNSPLAVCCCLRPQPIPEIIPSLGTPQRIAGCSAVRTHSRTSNSGSEV</sequence>
<keyword evidence="2" id="KW-1185">Reference proteome</keyword>
<gene>
    <name evidence="1" type="ORF">MYCIT1_LOCUS6475</name>
</gene>
<reference evidence="1" key="1">
    <citation type="submission" date="2023-11" db="EMBL/GenBank/DDBJ databases">
        <authorList>
            <person name="De Vega J J."/>
            <person name="De Vega J J."/>
        </authorList>
    </citation>
    <scope>NUCLEOTIDE SEQUENCE</scope>
</reference>
<evidence type="ECO:0000313" key="2">
    <source>
        <dbReference type="Proteomes" id="UP001295794"/>
    </source>
</evidence>
<feature type="non-terminal residue" evidence="1">
    <location>
        <position position="106"/>
    </location>
</feature>
<comment type="caution">
    <text evidence="1">The sequence shown here is derived from an EMBL/GenBank/DDBJ whole genome shotgun (WGS) entry which is preliminary data.</text>
</comment>
<organism evidence="1 2">
    <name type="scientific">Mycena citricolor</name>
    <dbReference type="NCBI Taxonomy" id="2018698"/>
    <lineage>
        <taxon>Eukaryota</taxon>
        <taxon>Fungi</taxon>
        <taxon>Dikarya</taxon>
        <taxon>Basidiomycota</taxon>
        <taxon>Agaricomycotina</taxon>
        <taxon>Agaricomycetes</taxon>
        <taxon>Agaricomycetidae</taxon>
        <taxon>Agaricales</taxon>
        <taxon>Marasmiineae</taxon>
        <taxon>Mycenaceae</taxon>
        <taxon>Mycena</taxon>
    </lineage>
</organism>